<protein>
    <submittedName>
        <fullName evidence="1">Uncharacterized protein</fullName>
    </submittedName>
</protein>
<comment type="caution">
    <text evidence="1">The sequence shown here is derived from an EMBL/GenBank/DDBJ whole genome shotgun (WGS) entry which is preliminary data.</text>
</comment>
<gene>
    <name evidence="1" type="ORF">A3B92_01325</name>
</gene>
<evidence type="ECO:0000313" key="2">
    <source>
        <dbReference type="Proteomes" id="UP000177960"/>
    </source>
</evidence>
<dbReference type="AlphaFoldDB" id="A0A1G1ZIK7"/>
<evidence type="ECO:0000313" key="1">
    <source>
        <dbReference type="EMBL" id="OGY63780.1"/>
    </source>
</evidence>
<reference evidence="1 2" key="1">
    <citation type="journal article" date="2016" name="Nat. Commun.">
        <title>Thousands of microbial genomes shed light on interconnected biogeochemical processes in an aquifer system.</title>
        <authorList>
            <person name="Anantharaman K."/>
            <person name="Brown C.T."/>
            <person name="Hug L.A."/>
            <person name="Sharon I."/>
            <person name="Castelle C.J."/>
            <person name="Probst A.J."/>
            <person name="Thomas B.C."/>
            <person name="Singh A."/>
            <person name="Wilkins M.J."/>
            <person name="Karaoz U."/>
            <person name="Brodie E.L."/>
            <person name="Williams K.H."/>
            <person name="Hubbard S.S."/>
            <person name="Banfield J.F."/>
        </authorList>
    </citation>
    <scope>NUCLEOTIDE SEQUENCE [LARGE SCALE GENOMIC DNA]</scope>
</reference>
<dbReference type="Proteomes" id="UP000177960">
    <property type="component" value="Unassembled WGS sequence"/>
</dbReference>
<accession>A0A1G1ZIK7</accession>
<dbReference type="EMBL" id="MHJG01000016">
    <property type="protein sequence ID" value="OGY63780.1"/>
    <property type="molecule type" value="Genomic_DNA"/>
</dbReference>
<organism evidence="1 2">
    <name type="scientific">Candidatus Harrisonbacteria bacterium RIFCSPHIGHO2_02_FULL_42_16</name>
    <dbReference type="NCBI Taxonomy" id="1798404"/>
    <lineage>
        <taxon>Bacteria</taxon>
        <taxon>Candidatus Harrisoniibacteriota</taxon>
    </lineage>
</organism>
<proteinExistence type="predicted"/>
<name>A0A1G1ZIK7_9BACT</name>
<sequence>MEQYEILPSRHFENIQLSIKHFKAEYIYIRLRGSLGGNIIVSKNLKDKKLAISHGKNGLNIIINGKKVFFYATVSLRKNLLVDFGKHWSVAYERFYDDGRKHFLYPEDWKQYQNNGPLDPNLPEVKKTILRSCNDYLIEITFFGKIPIKKTGLVPGHKDWYYWELDI</sequence>